<dbReference type="EMBL" id="CAKOGP040001836">
    <property type="protein sequence ID" value="CAJ1953718.1"/>
    <property type="molecule type" value="Genomic_DNA"/>
</dbReference>
<keyword evidence="2" id="KW-1185">Reference proteome</keyword>
<accession>A0AAD2JIZ9</accession>
<dbReference type="Proteomes" id="UP001295423">
    <property type="component" value="Unassembled WGS sequence"/>
</dbReference>
<evidence type="ECO:0000313" key="2">
    <source>
        <dbReference type="Proteomes" id="UP001295423"/>
    </source>
</evidence>
<sequence>MVFNMIFSRIESLVDSTETVEDSIPCKSNILSLRECRKGDKSKCNALGLDLLSCMAEFKVDETARVRANIGVAKYNEYLKFLEEKHGAEEAAKIVAEPAESLKDVKAMKMLHNLSQNVHPKGAPSNEEEKQNWTYADQVRLEMGEQEWWSSVGVVASEFGMEKTDSLFNLTQETLVLQDAAERVFPGTKDAQSKRFDKLKMVMEPVSSAAKGASTVEEVMAVFKEVYPTEADLKSKFN</sequence>
<proteinExistence type="predicted"/>
<gene>
    <name evidence="1" type="ORF">CYCCA115_LOCUS14321</name>
</gene>
<dbReference type="AlphaFoldDB" id="A0AAD2JIZ9"/>
<reference evidence="1" key="1">
    <citation type="submission" date="2023-08" db="EMBL/GenBank/DDBJ databases">
        <authorList>
            <person name="Audoor S."/>
            <person name="Bilcke G."/>
        </authorList>
    </citation>
    <scope>NUCLEOTIDE SEQUENCE</scope>
</reference>
<comment type="caution">
    <text evidence="1">The sequence shown here is derived from an EMBL/GenBank/DDBJ whole genome shotgun (WGS) entry which is preliminary data.</text>
</comment>
<protein>
    <submittedName>
        <fullName evidence="1">Uncharacterized protein</fullName>
    </submittedName>
</protein>
<organism evidence="1 2">
    <name type="scientific">Cylindrotheca closterium</name>
    <dbReference type="NCBI Taxonomy" id="2856"/>
    <lineage>
        <taxon>Eukaryota</taxon>
        <taxon>Sar</taxon>
        <taxon>Stramenopiles</taxon>
        <taxon>Ochrophyta</taxon>
        <taxon>Bacillariophyta</taxon>
        <taxon>Bacillariophyceae</taxon>
        <taxon>Bacillariophycidae</taxon>
        <taxon>Bacillariales</taxon>
        <taxon>Bacillariaceae</taxon>
        <taxon>Cylindrotheca</taxon>
    </lineage>
</organism>
<name>A0AAD2JIZ9_9STRA</name>
<evidence type="ECO:0000313" key="1">
    <source>
        <dbReference type="EMBL" id="CAJ1953718.1"/>
    </source>
</evidence>